<evidence type="ECO:0000313" key="2">
    <source>
        <dbReference type="Proteomes" id="UP000177376"/>
    </source>
</evidence>
<gene>
    <name evidence="1" type="ORF">A3A02_03075</name>
</gene>
<dbReference type="EMBL" id="MHIM01000006">
    <property type="protein sequence ID" value="OGY53063.1"/>
    <property type="molecule type" value="Genomic_DNA"/>
</dbReference>
<organism evidence="1 2">
    <name type="scientific">Candidatus Buchananbacteria bacterium RIFCSPLOWO2_01_FULL_39_33</name>
    <dbReference type="NCBI Taxonomy" id="1797543"/>
    <lineage>
        <taxon>Bacteria</taxon>
        <taxon>Candidatus Buchananiibacteriota</taxon>
    </lineage>
</organism>
<dbReference type="AlphaFoldDB" id="A0A1G1YL51"/>
<accession>A0A1G1YL51</accession>
<reference evidence="1 2" key="1">
    <citation type="journal article" date="2016" name="Nat. Commun.">
        <title>Thousands of microbial genomes shed light on interconnected biogeochemical processes in an aquifer system.</title>
        <authorList>
            <person name="Anantharaman K."/>
            <person name="Brown C.T."/>
            <person name="Hug L.A."/>
            <person name="Sharon I."/>
            <person name="Castelle C.J."/>
            <person name="Probst A.J."/>
            <person name="Thomas B.C."/>
            <person name="Singh A."/>
            <person name="Wilkins M.J."/>
            <person name="Karaoz U."/>
            <person name="Brodie E.L."/>
            <person name="Williams K.H."/>
            <person name="Hubbard S.S."/>
            <person name="Banfield J.F."/>
        </authorList>
    </citation>
    <scope>NUCLEOTIDE SEQUENCE [LARGE SCALE GENOMIC DNA]</scope>
</reference>
<dbReference type="Proteomes" id="UP000177376">
    <property type="component" value="Unassembled WGS sequence"/>
</dbReference>
<comment type="caution">
    <text evidence="1">The sequence shown here is derived from an EMBL/GenBank/DDBJ whole genome shotgun (WGS) entry which is preliminary data.</text>
</comment>
<sequence>MITKIFCYNITIIYGYMALSNLQKYILNKGLEGRAKTVIKAVLKKFYAAKKNQPKEEDQLNIITKSVERLIKKGLVKGIGVKTKEKWFVKEVILTKKGLKKAKELLGQQQELPFIKKISVKGGPHARGRQGVSGGKK</sequence>
<proteinExistence type="predicted"/>
<protein>
    <submittedName>
        <fullName evidence="1">Uncharacterized protein</fullName>
    </submittedName>
</protein>
<name>A0A1G1YL51_9BACT</name>
<evidence type="ECO:0000313" key="1">
    <source>
        <dbReference type="EMBL" id="OGY53063.1"/>
    </source>
</evidence>